<feature type="transmembrane region" description="Helical" evidence="1">
    <location>
        <begin position="83"/>
        <end position="108"/>
    </location>
</feature>
<keyword evidence="1" id="KW-0472">Membrane</keyword>
<feature type="transmembrane region" description="Helical" evidence="1">
    <location>
        <begin position="21"/>
        <end position="43"/>
    </location>
</feature>
<organism evidence="2 3">
    <name type="scientific">Cryobacterium algoricola</name>
    <dbReference type="NCBI Taxonomy" id="1259183"/>
    <lineage>
        <taxon>Bacteria</taxon>
        <taxon>Bacillati</taxon>
        <taxon>Actinomycetota</taxon>
        <taxon>Actinomycetes</taxon>
        <taxon>Micrococcales</taxon>
        <taxon>Microbacteriaceae</taxon>
        <taxon>Cryobacterium</taxon>
    </lineage>
</organism>
<keyword evidence="1" id="KW-1133">Transmembrane helix</keyword>
<reference evidence="2 3" key="1">
    <citation type="submission" date="2019-03" db="EMBL/GenBank/DDBJ databases">
        <title>Genomics of glacier-inhabiting Cryobacterium strains.</title>
        <authorList>
            <person name="Liu Q."/>
            <person name="Xin Y.-H."/>
        </authorList>
    </citation>
    <scope>NUCLEOTIDE SEQUENCE [LARGE SCALE GENOMIC DNA]</scope>
    <source>
        <strain evidence="2 3">MDB2-B</strain>
    </source>
</reference>
<name>A0ABY2IHY9_9MICO</name>
<dbReference type="Proteomes" id="UP000297608">
    <property type="component" value="Unassembled WGS sequence"/>
</dbReference>
<sequence length="123" mass="13280">MAQEVTDAPRGRRPRSVRESLASIVLGFETIIVFLAALLLFGLGSLPAWLALGGGALLCLVMVATIGLLRYNWSYAIGWLVQAVIVLTGFVNPAMFIVGALFTAMWAYCMVTGSRLDNNKENS</sequence>
<feature type="transmembrane region" description="Helical" evidence="1">
    <location>
        <begin position="49"/>
        <end position="71"/>
    </location>
</feature>
<keyword evidence="3" id="KW-1185">Reference proteome</keyword>
<keyword evidence="1" id="KW-0812">Transmembrane</keyword>
<accession>A0ABY2IHY9</accession>
<dbReference type="InterPro" id="IPR025327">
    <property type="entry name" value="DUF4233"/>
</dbReference>
<comment type="caution">
    <text evidence="2">The sequence shown here is derived from an EMBL/GenBank/DDBJ whole genome shotgun (WGS) entry which is preliminary data.</text>
</comment>
<protein>
    <submittedName>
        <fullName evidence="2">DUF4233 domain-containing protein</fullName>
    </submittedName>
</protein>
<gene>
    <name evidence="2" type="ORF">E3O44_02355</name>
</gene>
<proteinExistence type="predicted"/>
<dbReference type="Pfam" id="PF14017">
    <property type="entry name" value="DUF4233"/>
    <property type="match status" value="1"/>
</dbReference>
<evidence type="ECO:0000256" key="1">
    <source>
        <dbReference type="SAM" id="Phobius"/>
    </source>
</evidence>
<evidence type="ECO:0000313" key="3">
    <source>
        <dbReference type="Proteomes" id="UP000297608"/>
    </source>
</evidence>
<dbReference type="EMBL" id="SOFG01000004">
    <property type="protein sequence ID" value="TFB90474.1"/>
    <property type="molecule type" value="Genomic_DNA"/>
</dbReference>
<evidence type="ECO:0000313" key="2">
    <source>
        <dbReference type="EMBL" id="TFB90474.1"/>
    </source>
</evidence>